<dbReference type="PANTHER" id="PTHR10629:SF52">
    <property type="entry name" value="DNA (CYTOSINE-5)-METHYLTRANSFERASE 1"/>
    <property type="match status" value="1"/>
</dbReference>
<dbReference type="SUPFAM" id="SSF53335">
    <property type="entry name" value="S-adenosyl-L-methionine-dependent methyltransferases"/>
    <property type="match status" value="1"/>
</dbReference>
<dbReference type="EC" id="2.1.1.37" evidence="6"/>
<evidence type="ECO:0000313" key="7">
    <source>
        <dbReference type="EMBL" id="KAL1528913.1"/>
    </source>
</evidence>
<evidence type="ECO:0000256" key="2">
    <source>
        <dbReference type="ARBA" id="ARBA00022679"/>
    </source>
</evidence>
<dbReference type="Gene3D" id="3.40.630.30">
    <property type="match status" value="1"/>
</dbReference>
<protein>
    <recommendedName>
        <fullName evidence="6">Cytosine-specific methyltransferase</fullName>
        <ecNumber evidence="6">2.1.1.37</ecNumber>
    </recommendedName>
</protein>
<evidence type="ECO:0000256" key="5">
    <source>
        <dbReference type="RuleBase" id="RU000416"/>
    </source>
</evidence>
<dbReference type="GO" id="GO:0032259">
    <property type="term" value="P:methylation"/>
    <property type="evidence" value="ECO:0007669"/>
    <property type="project" value="UniProtKB-KW"/>
</dbReference>
<dbReference type="InterPro" id="IPR016181">
    <property type="entry name" value="Acyl_CoA_acyltransferase"/>
</dbReference>
<comment type="caution">
    <text evidence="7">The sequence shown here is derived from an EMBL/GenBank/DDBJ whole genome shotgun (WGS) entry which is preliminary data.</text>
</comment>
<dbReference type="InterPro" id="IPR050390">
    <property type="entry name" value="C5-Methyltransferase"/>
</dbReference>
<dbReference type="InterPro" id="IPR001525">
    <property type="entry name" value="C5_MeTfrase"/>
</dbReference>
<dbReference type="AlphaFoldDB" id="A0AB34K6V1"/>
<feature type="active site" evidence="4">
    <location>
        <position position="416"/>
    </location>
</feature>
<dbReference type="PRINTS" id="PR00105">
    <property type="entry name" value="C5METTRFRASE"/>
</dbReference>
<sequence>MRPHPRPAEPADVPAIAAAWCAAFHAEHSSSFHGRNAAPPAEARRLLPSFVERARRQLDRTIVARSPRTGAITGLCTLSHLSIYALLAVDDDETGGSVLPPLLAAAERRVASSAAREAAASLYVLPPTTHATRGCEADGWRAAGRCVRTVHVGGHAFELRPARLEKAVAAAVAAAADERGEAPPPPKARRAVGQAEGRRLSAQASAPRLAAVDGADALCESLAHRAQPHGGVPVGAVLCTSAHAHLVKQLLELALATTLPIAISRPPDCPALLLFLPPPAAALFEPPPPPPAAPPALPSELAALLSSDSIRYLSGVRQCERRLAAPPPLAVPPACRFTFAEVFAGIGGFRLGLEPLGGRCAFACEREAAAAHTYRHNWPEEGGGDARPSPLFEGDILALPADELPPFDVLTGGFPCQTFSVRGEQQGTLTSACSWRGAMYLELVRLLRACRPRAFIFENVVGLVVMEGGERPTGKGVTFKAGATLTGMLGAFAACGYDVSWRVLNARHWLPQYRERLFIVGLRRDLHAPPMDWEGLTSGSGEGLGGSVEEGFGRCVADVLEEAEAAPVVDAELSREQWAVLQRQMESRGETLDVRSLPLRGKAPTLIASYRKVTNFTSKYVCHEIDGTPRDGVPPRRRPRFLTARECARLMGFPDSFRIPSVSQGPSGIFKQLGNAVCPPIVQTLGERVLRALENAQGNVGDC</sequence>
<keyword evidence="1 4" id="KW-0489">Methyltransferase</keyword>
<comment type="similarity">
    <text evidence="4 5">Belongs to the class I-like SAM-binding methyltransferase superfamily. C5-methyltransferase family.</text>
</comment>
<dbReference type="Gene3D" id="3.40.50.150">
    <property type="entry name" value="Vaccinia Virus protein VP39"/>
    <property type="match status" value="1"/>
</dbReference>
<dbReference type="SUPFAM" id="SSF55729">
    <property type="entry name" value="Acyl-CoA N-acyltransferases (Nat)"/>
    <property type="match status" value="1"/>
</dbReference>
<evidence type="ECO:0000256" key="4">
    <source>
        <dbReference type="PROSITE-ProRule" id="PRU01016"/>
    </source>
</evidence>
<dbReference type="InterPro" id="IPR029063">
    <property type="entry name" value="SAM-dependent_MTases_sf"/>
</dbReference>
<dbReference type="GO" id="GO:0003886">
    <property type="term" value="F:DNA (cytosine-5-)-methyltransferase activity"/>
    <property type="evidence" value="ECO:0007669"/>
    <property type="project" value="UniProtKB-EC"/>
</dbReference>
<keyword evidence="8" id="KW-1185">Reference proteome</keyword>
<dbReference type="GO" id="GO:0005634">
    <property type="term" value="C:nucleus"/>
    <property type="evidence" value="ECO:0007669"/>
    <property type="project" value="TreeGrafter"/>
</dbReference>
<dbReference type="GO" id="GO:0044027">
    <property type="term" value="P:negative regulation of gene expression via chromosomal CpG island methylation"/>
    <property type="evidence" value="ECO:0007669"/>
    <property type="project" value="TreeGrafter"/>
</dbReference>
<dbReference type="Pfam" id="PF00145">
    <property type="entry name" value="DNA_methylase"/>
    <property type="match status" value="1"/>
</dbReference>
<dbReference type="NCBIfam" id="TIGR00675">
    <property type="entry name" value="dcm"/>
    <property type="match status" value="1"/>
</dbReference>
<dbReference type="InterPro" id="IPR018117">
    <property type="entry name" value="C5_DNA_meth_AS"/>
</dbReference>
<dbReference type="PANTHER" id="PTHR10629">
    <property type="entry name" value="CYTOSINE-SPECIFIC METHYLTRANSFERASE"/>
    <property type="match status" value="1"/>
</dbReference>
<dbReference type="GO" id="GO:0003677">
    <property type="term" value="F:DNA binding"/>
    <property type="evidence" value="ECO:0007669"/>
    <property type="project" value="TreeGrafter"/>
</dbReference>
<keyword evidence="3 4" id="KW-0949">S-adenosyl-L-methionine</keyword>
<accession>A0AB34K6V1</accession>
<keyword evidence="2 4" id="KW-0808">Transferase</keyword>
<dbReference type="EMBL" id="JBGBPQ010000002">
    <property type="protein sequence ID" value="KAL1528913.1"/>
    <property type="molecule type" value="Genomic_DNA"/>
</dbReference>
<evidence type="ECO:0000313" key="8">
    <source>
        <dbReference type="Proteomes" id="UP001515480"/>
    </source>
</evidence>
<reference evidence="7 8" key="1">
    <citation type="journal article" date="2024" name="Science">
        <title>Giant polyketide synthase enzymes in the biosynthesis of giant marine polyether toxins.</title>
        <authorList>
            <person name="Fallon T.R."/>
            <person name="Shende V.V."/>
            <person name="Wierzbicki I.H."/>
            <person name="Pendleton A.L."/>
            <person name="Watervoot N.F."/>
            <person name="Auber R.P."/>
            <person name="Gonzalez D.J."/>
            <person name="Wisecaver J.H."/>
            <person name="Moore B.S."/>
        </authorList>
    </citation>
    <scope>NUCLEOTIDE SEQUENCE [LARGE SCALE GENOMIC DNA]</scope>
    <source>
        <strain evidence="7 8">12B1</strain>
    </source>
</reference>
<proteinExistence type="inferred from homology"/>
<dbReference type="PROSITE" id="PS00094">
    <property type="entry name" value="C5_MTASE_1"/>
    <property type="match status" value="1"/>
</dbReference>
<evidence type="ECO:0000256" key="6">
    <source>
        <dbReference type="RuleBase" id="RU000417"/>
    </source>
</evidence>
<evidence type="ECO:0000256" key="3">
    <source>
        <dbReference type="ARBA" id="ARBA00022691"/>
    </source>
</evidence>
<evidence type="ECO:0000256" key="1">
    <source>
        <dbReference type="ARBA" id="ARBA00022603"/>
    </source>
</evidence>
<dbReference type="PROSITE" id="PS51679">
    <property type="entry name" value="SAM_MT_C5"/>
    <property type="match status" value="1"/>
</dbReference>
<dbReference type="Gene3D" id="3.90.120.10">
    <property type="entry name" value="DNA Methylase, subunit A, domain 2"/>
    <property type="match status" value="1"/>
</dbReference>
<name>A0AB34K6V1_PRYPA</name>
<dbReference type="Proteomes" id="UP001515480">
    <property type="component" value="Unassembled WGS sequence"/>
</dbReference>
<organism evidence="7 8">
    <name type="scientific">Prymnesium parvum</name>
    <name type="common">Toxic golden alga</name>
    <dbReference type="NCBI Taxonomy" id="97485"/>
    <lineage>
        <taxon>Eukaryota</taxon>
        <taxon>Haptista</taxon>
        <taxon>Haptophyta</taxon>
        <taxon>Prymnesiophyceae</taxon>
        <taxon>Prymnesiales</taxon>
        <taxon>Prymnesiaceae</taxon>
        <taxon>Prymnesium</taxon>
    </lineage>
</organism>
<gene>
    <name evidence="7" type="ORF">AB1Y20_010235</name>
</gene>
<comment type="catalytic activity">
    <reaction evidence="6">
        <text>a 2'-deoxycytidine in DNA + S-adenosyl-L-methionine = a 5-methyl-2'-deoxycytidine in DNA + S-adenosyl-L-homocysteine + H(+)</text>
        <dbReference type="Rhea" id="RHEA:13681"/>
        <dbReference type="Rhea" id="RHEA-COMP:11369"/>
        <dbReference type="Rhea" id="RHEA-COMP:11370"/>
        <dbReference type="ChEBI" id="CHEBI:15378"/>
        <dbReference type="ChEBI" id="CHEBI:57856"/>
        <dbReference type="ChEBI" id="CHEBI:59789"/>
        <dbReference type="ChEBI" id="CHEBI:85452"/>
        <dbReference type="ChEBI" id="CHEBI:85454"/>
        <dbReference type="EC" id="2.1.1.37"/>
    </reaction>
</comment>